<evidence type="ECO:0000313" key="3">
    <source>
        <dbReference type="Proteomes" id="UP000770717"/>
    </source>
</evidence>
<feature type="signal peptide" evidence="1">
    <location>
        <begin position="1"/>
        <end position="22"/>
    </location>
</feature>
<feature type="chain" id="PRO_5035255644" evidence="1">
    <location>
        <begin position="23"/>
        <end position="55"/>
    </location>
</feature>
<gene>
    <name evidence="2" type="ORF">GDO78_021107</name>
</gene>
<keyword evidence="1" id="KW-0732">Signal</keyword>
<accession>A0A8J6EH92</accession>
<evidence type="ECO:0000313" key="2">
    <source>
        <dbReference type="EMBL" id="KAG9469163.1"/>
    </source>
</evidence>
<dbReference type="AlphaFoldDB" id="A0A8J6EH92"/>
<sequence>MELHGSPIFLLSLLLGQGFVASFNIDAKRPQVLRGPEDAQFGYKVLQHEADGEKW</sequence>
<keyword evidence="3" id="KW-1185">Reference proteome</keyword>
<dbReference type="OrthoDB" id="5317514at2759"/>
<dbReference type="Proteomes" id="UP000770717">
    <property type="component" value="Unassembled WGS sequence"/>
</dbReference>
<comment type="caution">
    <text evidence="2">The sequence shown here is derived from an EMBL/GenBank/DDBJ whole genome shotgun (WGS) entry which is preliminary data.</text>
</comment>
<dbReference type="EMBL" id="WNTK01000605">
    <property type="protein sequence ID" value="KAG9469163.1"/>
    <property type="molecule type" value="Genomic_DNA"/>
</dbReference>
<reference evidence="2" key="1">
    <citation type="thesis" date="2020" institute="ProQuest LLC" country="789 East Eisenhower Parkway, Ann Arbor, MI, USA">
        <title>Comparative Genomics and Chromosome Evolution.</title>
        <authorList>
            <person name="Mudd A.B."/>
        </authorList>
    </citation>
    <scope>NUCLEOTIDE SEQUENCE</scope>
    <source>
        <strain evidence="2">HN-11 Male</strain>
        <tissue evidence="2">Kidney and liver</tissue>
    </source>
</reference>
<protein>
    <submittedName>
        <fullName evidence="2">Uncharacterized protein</fullName>
    </submittedName>
</protein>
<organism evidence="2 3">
    <name type="scientific">Eleutherodactylus coqui</name>
    <name type="common">Puerto Rican coqui</name>
    <dbReference type="NCBI Taxonomy" id="57060"/>
    <lineage>
        <taxon>Eukaryota</taxon>
        <taxon>Metazoa</taxon>
        <taxon>Chordata</taxon>
        <taxon>Craniata</taxon>
        <taxon>Vertebrata</taxon>
        <taxon>Euteleostomi</taxon>
        <taxon>Amphibia</taxon>
        <taxon>Batrachia</taxon>
        <taxon>Anura</taxon>
        <taxon>Neobatrachia</taxon>
        <taxon>Hyloidea</taxon>
        <taxon>Eleutherodactylidae</taxon>
        <taxon>Eleutherodactylinae</taxon>
        <taxon>Eleutherodactylus</taxon>
        <taxon>Eleutherodactylus</taxon>
    </lineage>
</organism>
<proteinExistence type="predicted"/>
<name>A0A8J6EH92_ELECQ</name>
<evidence type="ECO:0000256" key="1">
    <source>
        <dbReference type="SAM" id="SignalP"/>
    </source>
</evidence>